<reference evidence="1 2" key="1">
    <citation type="submission" date="2020-02" db="EMBL/GenBank/DDBJ databases">
        <title>A chromosome-scale genome assembly of the black bullhead catfish (Ameiurus melas).</title>
        <authorList>
            <person name="Wen M."/>
            <person name="Zham M."/>
            <person name="Cabau C."/>
            <person name="Klopp C."/>
            <person name="Donnadieu C."/>
            <person name="Roques C."/>
            <person name="Bouchez O."/>
            <person name="Lampietro C."/>
            <person name="Jouanno E."/>
            <person name="Herpin A."/>
            <person name="Louis A."/>
            <person name="Berthelot C."/>
            <person name="Parey E."/>
            <person name="Roest-Crollius H."/>
            <person name="Braasch I."/>
            <person name="Postlethwait J."/>
            <person name="Robinson-Rechavi M."/>
            <person name="Echchiki A."/>
            <person name="Begum T."/>
            <person name="Montfort J."/>
            <person name="Schartl M."/>
            <person name="Bobe J."/>
            <person name="Guiguen Y."/>
        </authorList>
    </citation>
    <scope>NUCLEOTIDE SEQUENCE [LARGE SCALE GENOMIC DNA]</scope>
    <source>
        <strain evidence="1">M_S1</strain>
        <tissue evidence="1">Blood</tissue>
    </source>
</reference>
<accession>A0A7J6ALT9</accession>
<organism evidence="1 2">
    <name type="scientific">Ameiurus melas</name>
    <name type="common">Black bullhead</name>
    <name type="synonym">Silurus melas</name>
    <dbReference type="NCBI Taxonomy" id="219545"/>
    <lineage>
        <taxon>Eukaryota</taxon>
        <taxon>Metazoa</taxon>
        <taxon>Chordata</taxon>
        <taxon>Craniata</taxon>
        <taxon>Vertebrata</taxon>
        <taxon>Euteleostomi</taxon>
        <taxon>Actinopterygii</taxon>
        <taxon>Neopterygii</taxon>
        <taxon>Teleostei</taxon>
        <taxon>Ostariophysi</taxon>
        <taxon>Siluriformes</taxon>
        <taxon>Ictaluridae</taxon>
        <taxon>Ameiurus</taxon>
    </lineage>
</organism>
<gene>
    <name evidence="1" type="ORF">AMELA_G00122250</name>
</gene>
<dbReference type="AlphaFoldDB" id="A0A7J6ALT9"/>
<sequence>MLSDSSSAPTLLGCRPSGRHNLGRSQNRFQLLTNTRFCLLHKETNQSLKARSLLNFSAPRLNVGRGPETMIFAVGDLPCTVSIRLEKSLFRTSDCCSLVSFVPACSTTAPMRSSFIRIPDTCAATSRTRAPEKQCVCTLPLNEGTQFRTMESPTITALGLV</sequence>
<keyword evidence="2" id="KW-1185">Reference proteome</keyword>
<evidence type="ECO:0000313" key="2">
    <source>
        <dbReference type="Proteomes" id="UP000593565"/>
    </source>
</evidence>
<protein>
    <submittedName>
        <fullName evidence="1">Uncharacterized protein</fullName>
    </submittedName>
</protein>
<dbReference type="EMBL" id="JAAGNN010000010">
    <property type="protein sequence ID" value="KAF4083865.1"/>
    <property type="molecule type" value="Genomic_DNA"/>
</dbReference>
<comment type="caution">
    <text evidence="1">The sequence shown here is derived from an EMBL/GenBank/DDBJ whole genome shotgun (WGS) entry which is preliminary data.</text>
</comment>
<proteinExistence type="predicted"/>
<dbReference type="Proteomes" id="UP000593565">
    <property type="component" value="Unassembled WGS sequence"/>
</dbReference>
<name>A0A7J6ALT9_AMEME</name>
<evidence type="ECO:0000313" key="1">
    <source>
        <dbReference type="EMBL" id="KAF4083865.1"/>
    </source>
</evidence>